<accession>A0A6J5NDI7</accession>
<dbReference type="Gene3D" id="3.40.1360.10">
    <property type="match status" value="1"/>
</dbReference>
<dbReference type="InterPro" id="IPR036977">
    <property type="entry name" value="DNA_primase_Znf_CHC2"/>
</dbReference>
<dbReference type="GO" id="GO:0006260">
    <property type="term" value="P:DNA replication"/>
    <property type="evidence" value="ECO:0007669"/>
    <property type="project" value="InterPro"/>
</dbReference>
<dbReference type="Pfam" id="PF01807">
    <property type="entry name" value="Zn_ribbon_DnaG"/>
    <property type="match status" value="1"/>
</dbReference>
<name>A0A6J5NDI7_9CAUD</name>
<evidence type="ECO:0000313" key="2">
    <source>
        <dbReference type="EMBL" id="CAB4157830.1"/>
    </source>
</evidence>
<dbReference type="Gene3D" id="3.90.580.10">
    <property type="entry name" value="Zinc finger, CHC2-type domain"/>
    <property type="match status" value="1"/>
</dbReference>
<organism evidence="2">
    <name type="scientific">uncultured Caudovirales phage</name>
    <dbReference type="NCBI Taxonomy" id="2100421"/>
    <lineage>
        <taxon>Viruses</taxon>
        <taxon>Duplodnaviria</taxon>
        <taxon>Heunggongvirae</taxon>
        <taxon>Uroviricota</taxon>
        <taxon>Caudoviricetes</taxon>
        <taxon>Peduoviridae</taxon>
        <taxon>Maltschvirus</taxon>
        <taxon>Maltschvirus maltsch</taxon>
    </lineage>
</organism>
<sequence>MDIDFKQANKVATSIIVSTLPGGKMEGHDYVVRSPLRSDNNPGSFRINMRDGYYHDFATDEGGDVLDLFAKINNISPVDAAKRLMGVQIDVKIVSHTQPKVEECDDTIYPVPDSVPMPTCYNMELGEPCAIYEYRGKNDSLLMVVARYESNNKKQIRPYTYRKSENGAYVWKMKAFGNDSPLYGLNNVLKFGHKPIVVVEGEKCKDVLESILDEYVVVAWQGGANSIAKTDWTPLSGKQVFLWADNDEVGKKAMSEIKAILYKLSCKITDIKIPADKPAKWDSADAILIDNLTKEEILNIINPVVVKQTKPYRALGHDHGNYYFYPKGSSQVLTLHGSSLSKKTLLMVAPLDYWEMEYPGTKGIQWDLAVNNLIRECESRGIFSPSYVRGRGVWIDSNRTVVHLGGSLMVDSVESGLDDLKTRYIYETRKSINIPSSNPLSESESSKFVELCEMLQWDVPSVGRLFASWAFLAPICGILDWRPHAWITGAAGAGKSWVLNKLLNPMLGESVVYALGGSTSAGIVQQLSSDALPVVIEEAEGDNIKQKQYIEDMLTIARQSSSETGASIYRGTTTGRSVNYTLKSMFMFNSISVGLRHHADESRVTIMSLNEDTRFDRVKRFEQLSKMAYETVTKDYCSRMRARAIKMIPIIKQNVAIFSSVVSAILGSQRIGDQLGTLIAGAYAMQNDDVADRFTAENYVREMELSELNTVKDKRDEESCLSVLLQSIHKLQDKYNKPTERSLGEILSVVCENKLDSDLDFDMCSKYLLMIGIREGDDGVIFASHSESLNRILVNTPWRDTYSRMLKRIPRAQATNPIRFGPGVKDRGIIIPIDYIFRGEE</sequence>
<feature type="domain" description="Zinc finger CHC2-type" evidence="1">
    <location>
        <begin position="24"/>
        <end position="86"/>
    </location>
</feature>
<dbReference type="InterPro" id="IPR002694">
    <property type="entry name" value="Znf_CHC2"/>
</dbReference>
<gene>
    <name evidence="2" type="ORF">UFOVP683_50</name>
</gene>
<dbReference type="CDD" id="cd01029">
    <property type="entry name" value="TOPRIM_primases"/>
    <property type="match status" value="1"/>
</dbReference>
<dbReference type="SUPFAM" id="SSF57783">
    <property type="entry name" value="Zinc beta-ribbon"/>
    <property type="match status" value="1"/>
</dbReference>
<dbReference type="GO" id="GO:0003899">
    <property type="term" value="F:DNA-directed RNA polymerase activity"/>
    <property type="evidence" value="ECO:0007669"/>
    <property type="project" value="InterPro"/>
</dbReference>
<reference evidence="2" key="1">
    <citation type="submission" date="2020-04" db="EMBL/GenBank/DDBJ databases">
        <authorList>
            <person name="Chiriac C."/>
            <person name="Salcher M."/>
            <person name="Ghai R."/>
            <person name="Kavagutti S V."/>
        </authorList>
    </citation>
    <scope>NUCLEOTIDE SEQUENCE</scope>
</reference>
<dbReference type="EMBL" id="LR796653">
    <property type="protein sequence ID" value="CAB4157830.1"/>
    <property type="molecule type" value="Genomic_DNA"/>
</dbReference>
<dbReference type="InterPro" id="IPR034154">
    <property type="entry name" value="TOPRIM_DnaG/twinkle"/>
</dbReference>
<dbReference type="SUPFAM" id="SSF56731">
    <property type="entry name" value="DNA primase core"/>
    <property type="match status" value="1"/>
</dbReference>
<dbReference type="GO" id="GO:0008270">
    <property type="term" value="F:zinc ion binding"/>
    <property type="evidence" value="ECO:0007669"/>
    <property type="project" value="InterPro"/>
</dbReference>
<evidence type="ECO:0000259" key="1">
    <source>
        <dbReference type="Pfam" id="PF01807"/>
    </source>
</evidence>
<proteinExistence type="predicted"/>
<protein>
    <submittedName>
        <fullName evidence="2">Archaeal primase DnaG/twinkle, TOPRIM domain</fullName>
    </submittedName>
</protein>
<dbReference type="GO" id="GO:0003677">
    <property type="term" value="F:DNA binding"/>
    <property type="evidence" value="ECO:0007669"/>
    <property type="project" value="InterPro"/>
</dbReference>